<gene>
    <name evidence="1" type="ORF">CYJ34_08025</name>
</gene>
<dbReference type="InterPro" id="IPR015417">
    <property type="entry name" value="Gly_reductase_pB_sua/b"/>
</dbReference>
<accession>A0A2I1M534</accession>
<dbReference type="Pfam" id="PF09338">
    <property type="entry name" value="Gly_reductase"/>
    <property type="match status" value="2"/>
</dbReference>
<dbReference type="AlphaFoldDB" id="A0A2I1M534"/>
<comment type="caution">
    <text evidence="1">The sequence shown here is derived from an EMBL/GenBank/DDBJ whole genome shotgun (WGS) entry which is preliminary data.</text>
</comment>
<sequence length="415" mass="45361">MGFGPSTKMTTMHHYRCPIVNVVSSYDGLEFVGVIAKGVSDKQVDKERTSVETEKMAKDLGLDAAIVALDGWGNHHIDFTTVIGELEKNGIATAGLSFIGQQATFVATNEYVDLVIDYNKTEAGVETQVLGENSLAEIDAMKAMVELSKKMAKRGKKWDKKKDPNEKKEGKLTKDYINIKEVKFGEGNKIDGHTLIIDENIAGDALEGQERIIDMSVDIIKPGDYKKEANTNLDIMPIAGKKSGKLGEGETVELRGVVAMITGVEEAYDLQPANMGSCDGALEEKISFDKPGTPSVDDYIFHIDFTFKEGEGRTADGIITAHKIADKVIGKIREILKTYSGKYDETKDFYNIKRPGKYKIGIVKVVSGVGCMYDTFTKPDEPAGIIGGDNIRLGKNSPVFLTPNEARDGGIHSLY</sequence>
<reference evidence="1 2" key="1">
    <citation type="submission" date="2017-12" db="EMBL/GenBank/DDBJ databases">
        <title>Phylogenetic diversity of female urinary microbiome.</title>
        <authorList>
            <person name="Thomas-White K."/>
            <person name="Wolfe A.J."/>
        </authorList>
    </citation>
    <scope>NUCLEOTIDE SEQUENCE [LARGE SCALE GENOMIC DNA]</scope>
    <source>
        <strain evidence="1 2">UMB0119</strain>
    </source>
</reference>
<keyword evidence="2" id="KW-1185">Reference proteome</keyword>
<dbReference type="GO" id="GO:0050485">
    <property type="term" value="F:oxidoreductase activity, acting on X-H and Y-H to form an X-Y bond, with a disulfide as acceptor"/>
    <property type="evidence" value="ECO:0007669"/>
    <property type="project" value="InterPro"/>
</dbReference>
<dbReference type="RefSeq" id="WP_101540761.1">
    <property type="nucleotide sequence ID" value="NZ_PKGS01000007.1"/>
</dbReference>
<proteinExistence type="predicted"/>
<protein>
    <submittedName>
        <fullName evidence="1">Proline reductase</fullName>
    </submittedName>
</protein>
<dbReference type="EMBL" id="PKGS01000007">
    <property type="protein sequence ID" value="PKZ15228.1"/>
    <property type="molecule type" value="Genomic_DNA"/>
</dbReference>
<name>A0A2I1M534_9FIRM</name>
<evidence type="ECO:0000313" key="2">
    <source>
        <dbReference type="Proteomes" id="UP000234335"/>
    </source>
</evidence>
<organism evidence="1 2">
    <name type="scientific">Anaerococcus octavius</name>
    <dbReference type="NCBI Taxonomy" id="54007"/>
    <lineage>
        <taxon>Bacteria</taxon>
        <taxon>Bacillati</taxon>
        <taxon>Bacillota</taxon>
        <taxon>Tissierellia</taxon>
        <taxon>Tissierellales</taxon>
        <taxon>Peptoniphilaceae</taxon>
        <taxon>Anaerococcus</taxon>
    </lineage>
</organism>
<dbReference type="Proteomes" id="UP000234335">
    <property type="component" value="Unassembled WGS sequence"/>
</dbReference>
<evidence type="ECO:0000313" key="1">
    <source>
        <dbReference type="EMBL" id="PKZ15228.1"/>
    </source>
</evidence>